<keyword evidence="11" id="KW-1185">Reference proteome</keyword>
<keyword evidence="5 8" id="KW-0521">NADP</keyword>
<dbReference type="Pfam" id="PF00881">
    <property type="entry name" value="Nitroreductase"/>
    <property type="match status" value="1"/>
</dbReference>
<keyword evidence="4 8" id="KW-0288">FMN</keyword>
<dbReference type="PIRSF" id="PIRSF000232">
    <property type="entry name" value="YdjA"/>
    <property type="match status" value="1"/>
</dbReference>
<comment type="cofactor">
    <cofactor evidence="1 8">
        <name>FMN</name>
        <dbReference type="ChEBI" id="CHEBI:58210"/>
    </cofactor>
</comment>
<sequence length="179" mass="20966">MSIAKTIRERRSIKTGYKSEAVSKEVVVELLNDAVWAPNHGLREPWRFIFVPTENKETFIEQLILTYPKDIRENRRNYFSQPAAFLMVVMKEDPRQKQWEEDFAATSALIQNFQLLAWERGLGVVWKTNPHNWEPKARQLMNVQPGEKIVGFLHLGYFDPNEVPDGRPRTPVEEKLTIM</sequence>
<keyword evidence="6 8" id="KW-0560">Oxidoreductase</keyword>
<dbReference type="InterPro" id="IPR000415">
    <property type="entry name" value="Nitroreductase-like"/>
</dbReference>
<keyword evidence="7 8" id="KW-0520">NAD</keyword>
<evidence type="ECO:0000256" key="3">
    <source>
        <dbReference type="ARBA" id="ARBA00022630"/>
    </source>
</evidence>
<keyword evidence="3 8" id="KW-0285">Flavoprotein</keyword>
<evidence type="ECO:0000256" key="6">
    <source>
        <dbReference type="ARBA" id="ARBA00023002"/>
    </source>
</evidence>
<evidence type="ECO:0000256" key="5">
    <source>
        <dbReference type="ARBA" id="ARBA00022857"/>
    </source>
</evidence>
<accession>A0ABZ2N787</accession>
<evidence type="ECO:0000313" key="11">
    <source>
        <dbReference type="Proteomes" id="UP001387364"/>
    </source>
</evidence>
<evidence type="ECO:0000256" key="2">
    <source>
        <dbReference type="ARBA" id="ARBA00007118"/>
    </source>
</evidence>
<dbReference type="EMBL" id="CP147404">
    <property type="protein sequence ID" value="WXB93424.1"/>
    <property type="molecule type" value="Genomic_DNA"/>
</dbReference>
<dbReference type="InterPro" id="IPR029479">
    <property type="entry name" value="Nitroreductase"/>
</dbReference>
<dbReference type="Gene3D" id="3.40.109.10">
    <property type="entry name" value="NADH Oxidase"/>
    <property type="match status" value="1"/>
</dbReference>
<evidence type="ECO:0000256" key="8">
    <source>
        <dbReference type="PIRNR" id="PIRNR000232"/>
    </source>
</evidence>
<evidence type="ECO:0000256" key="1">
    <source>
        <dbReference type="ARBA" id="ARBA00001917"/>
    </source>
</evidence>
<dbReference type="SUPFAM" id="SSF55469">
    <property type="entry name" value="FMN-dependent nitroreductase-like"/>
    <property type="match status" value="1"/>
</dbReference>
<dbReference type="RefSeq" id="WP_338752747.1">
    <property type="nucleotide sequence ID" value="NZ_CP147404.1"/>
</dbReference>
<evidence type="ECO:0000313" key="10">
    <source>
        <dbReference type="EMBL" id="WXB93424.1"/>
    </source>
</evidence>
<dbReference type="InterPro" id="IPR052530">
    <property type="entry name" value="NAD(P)H_nitroreductase"/>
</dbReference>
<evidence type="ECO:0000256" key="7">
    <source>
        <dbReference type="ARBA" id="ARBA00023027"/>
    </source>
</evidence>
<proteinExistence type="inferred from homology"/>
<dbReference type="PANTHER" id="PTHR43821:SF1">
    <property type="entry name" value="NAD(P)H NITROREDUCTASE YDJA-RELATED"/>
    <property type="match status" value="1"/>
</dbReference>
<protein>
    <recommendedName>
        <fullName evidence="8">Putative NAD(P)H nitroreductase</fullName>
        <ecNumber evidence="8">1.-.-.-</ecNumber>
    </recommendedName>
</protein>
<evidence type="ECO:0000259" key="9">
    <source>
        <dbReference type="Pfam" id="PF00881"/>
    </source>
</evidence>
<dbReference type="PANTHER" id="PTHR43821">
    <property type="entry name" value="NAD(P)H NITROREDUCTASE YDJA-RELATED"/>
    <property type="match status" value="1"/>
</dbReference>
<reference evidence="10 11" key="1">
    <citation type="submission" date="2024-02" db="EMBL/GenBank/DDBJ databases">
        <title>Seven novel Bacillus-like species.</title>
        <authorList>
            <person name="Liu G."/>
        </authorList>
    </citation>
    <scope>NUCLEOTIDE SEQUENCE [LARGE SCALE GENOMIC DNA]</scope>
    <source>
        <strain evidence="10 11">FJAT-52991</strain>
    </source>
</reference>
<gene>
    <name evidence="10" type="ORF">WDJ61_01745</name>
</gene>
<dbReference type="Proteomes" id="UP001387364">
    <property type="component" value="Chromosome"/>
</dbReference>
<dbReference type="CDD" id="cd02135">
    <property type="entry name" value="YdjA-like"/>
    <property type="match status" value="1"/>
</dbReference>
<feature type="domain" description="Nitroreductase" evidence="9">
    <location>
        <begin position="7"/>
        <end position="157"/>
    </location>
</feature>
<evidence type="ECO:0000256" key="4">
    <source>
        <dbReference type="ARBA" id="ARBA00022643"/>
    </source>
</evidence>
<comment type="similarity">
    <text evidence="2 8">Belongs to the nitroreductase family.</text>
</comment>
<organism evidence="10 11">
    <name type="scientific">Bacillus kandeliae</name>
    <dbReference type="NCBI Taxonomy" id="3129297"/>
    <lineage>
        <taxon>Bacteria</taxon>
        <taxon>Bacillati</taxon>
        <taxon>Bacillota</taxon>
        <taxon>Bacilli</taxon>
        <taxon>Bacillales</taxon>
        <taxon>Bacillaceae</taxon>
        <taxon>Bacillus</taxon>
    </lineage>
</organism>
<dbReference type="EC" id="1.-.-.-" evidence="8"/>
<name>A0ABZ2N787_9BACI</name>
<dbReference type="InterPro" id="IPR026021">
    <property type="entry name" value="YdjA-like"/>
</dbReference>